<feature type="region of interest" description="Disordered" evidence="1">
    <location>
        <begin position="1"/>
        <end position="46"/>
    </location>
</feature>
<evidence type="ECO:0000313" key="4">
    <source>
        <dbReference type="EMBL" id="KAK0636709.1"/>
    </source>
</evidence>
<dbReference type="EMBL" id="JAULSR010000001">
    <property type="protein sequence ID" value="KAK0636709.1"/>
    <property type="molecule type" value="Genomic_DNA"/>
</dbReference>
<protein>
    <submittedName>
        <fullName evidence="4">Uncharacterized protein</fullName>
    </submittedName>
</protein>
<dbReference type="Proteomes" id="UP001174934">
    <property type="component" value="Unassembled WGS sequence"/>
</dbReference>
<evidence type="ECO:0000313" key="5">
    <source>
        <dbReference type="Proteomes" id="UP001174934"/>
    </source>
</evidence>
<evidence type="ECO:0000256" key="1">
    <source>
        <dbReference type="SAM" id="MobiDB-lite"/>
    </source>
</evidence>
<dbReference type="InterPro" id="IPR055528">
    <property type="entry name" value="DUF7102"/>
</dbReference>
<gene>
    <name evidence="4" type="ORF">B0T17DRAFT_587780</name>
</gene>
<name>A0AA40CGT2_9PEZI</name>
<reference evidence="4" key="1">
    <citation type="submission" date="2023-06" db="EMBL/GenBank/DDBJ databases">
        <title>Genome-scale phylogeny and comparative genomics of the fungal order Sordariales.</title>
        <authorList>
            <consortium name="Lawrence Berkeley National Laboratory"/>
            <person name="Hensen N."/>
            <person name="Bonometti L."/>
            <person name="Westerberg I."/>
            <person name="Brannstrom I.O."/>
            <person name="Guillou S."/>
            <person name="Cros-Aarteil S."/>
            <person name="Calhoun S."/>
            <person name="Haridas S."/>
            <person name="Kuo A."/>
            <person name="Mondo S."/>
            <person name="Pangilinan J."/>
            <person name="Riley R."/>
            <person name="LaButti K."/>
            <person name="Andreopoulos B."/>
            <person name="Lipzen A."/>
            <person name="Chen C."/>
            <person name="Yanf M."/>
            <person name="Daum C."/>
            <person name="Ng V."/>
            <person name="Clum A."/>
            <person name="Steindorff A."/>
            <person name="Ohm R."/>
            <person name="Martin F."/>
            <person name="Silar P."/>
            <person name="Natvig D."/>
            <person name="Lalanne C."/>
            <person name="Gautier V."/>
            <person name="Ament-velasquez S.L."/>
            <person name="Kruys A."/>
            <person name="Hutchinson M.I."/>
            <person name="Powell A.J."/>
            <person name="Barry K."/>
            <person name="Miller A.N."/>
            <person name="Grigoriev I.V."/>
            <person name="Debuchy R."/>
            <person name="Gladieux P."/>
            <person name="Thoren M.H."/>
            <person name="Johannesson H."/>
        </authorList>
    </citation>
    <scope>NUCLEOTIDE SEQUENCE</scope>
    <source>
        <strain evidence="4">SMH3391-2</strain>
    </source>
</reference>
<dbReference type="InterPro" id="IPR057559">
    <property type="entry name" value="SAM_6"/>
</dbReference>
<keyword evidence="5" id="KW-1185">Reference proteome</keyword>
<evidence type="ECO:0000259" key="2">
    <source>
        <dbReference type="Pfam" id="PF23394"/>
    </source>
</evidence>
<sequence>MSTTRRCRLTDSHKTAAPAASTHPLLIGQNSATRKIRGTPTHSHDADEYARKNGLTVDSLLNDAWTGLLDRSSLMTATIVQTETGELIEGNELPECLFRSIIPIPEQLQISSQSLNLIQQAWKADKEEKVTDLMTELLFPETTRNKSLKLETPLLRSDHDMDCRRLAREIKTFQKGSLPDHRLPLFPTEDDKGEGLVFTRTSAKLDKAMVRAFEKENMKIRKETMQYLYDTLNADWTAEDQRDYLEIVSTYNGIISRDYMTPPLSPPTYLPKYLIPDDETCEIPEPIDASLDLELTADIEAADKKLLAKDEEFWTTVVSQDVPSPDRYDNIDVSEMIRAGELPSRQSSDSPRPLTQDLKVEVPLMPDDNNADMMNIPARVMDPEDLSMAMTLVSRCDTLPYTPNTADGDFADFLEQKAIIVKRSAEQEELQALDATARVPIPVMDFSLPRTDWDENLDDASIMFEWIQETSAVDWRGYKWPSKNKLAEQRMVWVPLAHMGEKKLVSEEIEIEPGILASFLERIPEKEVVTSVDCINKQQGLLMLREEDDGDDEIMEDVSSPEHLPSLKQLSPTRLKKTVLVTESEAPTPVSPDDLTTLLGGRKRQLDELMCQRSSQQKQVGGPMTISQIGASDIISSSLLDSTNVLRSFVGEYTDFEPLVENYIEMNYPKKPKLTHSRFFGPAPNAKPDHTTGTPQPRDGEPVGGMLPPPKLVPAVAPEFTPPNTPPKVIVSSAVSKLLTIQLEKLLPGILLIERDYDKHRPHGWYPGLRSPNADEADIILSPATGIMMTTMVRLRQKPLPGKTGQLVFRNVVENVATRHERLVILVSEGNKNSGSMSLLSQSDAKALGEFHAFTVCLPIKTYVLYVGGGIETLAKWVAATICKYAHESLPVHDLMLPVETNWEMFLRRAGMNVCAAQVILGHFEVPDEELAIGGEGLYGLPRFLVMTSEERVEMFGNVLGGRRLLDRVSRAIGEPWGPPQAVNGVYSQQGTVFSLSGTENGRM</sequence>
<organism evidence="4 5">
    <name type="scientific">Bombardia bombarda</name>
    <dbReference type="NCBI Taxonomy" id="252184"/>
    <lineage>
        <taxon>Eukaryota</taxon>
        <taxon>Fungi</taxon>
        <taxon>Dikarya</taxon>
        <taxon>Ascomycota</taxon>
        <taxon>Pezizomycotina</taxon>
        <taxon>Sordariomycetes</taxon>
        <taxon>Sordariomycetidae</taxon>
        <taxon>Sordariales</taxon>
        <taxon>Lasiosphaeriaceae</taxon>
        <taxon>Bombardia</taxon>
    </lineage>
</organism>
<feature type="domain" description="SAM-like" evidence="3">
    <location>
        <begin position="899"/>
        <end position="973"/>
    </location>
</feature>
<evidence type="ECO:0000259" key="3">
    <source>
        <dbReference type="Pfam" id="PF23395"/>
    </source>
</evidence>
<dbReference type="Pfam" id="PF23394">
    <property type="entry name" value="DUF7102"/>
    <property type="match status" value="1"/>
</dbReference>
<feature type="domain" description="DUF7102" evidence="2">
    <location>
        <begin position="728"/>
        <end position="888"/>
    </location>
</feature>
<dbReference type="Pfam" id="PF23395">
    <property type="entry name" value="SAM_6"/>
    <property type="match status" value="1"/>
</dbReference>
<dbReference type="AlphaFoldDB" id="A0AA40CGT2"/>
<feature type="region of interest" description="Disordered" evidence="1">
    <location>
        <begin position="679"/>
        <end position="708"/>
    </location>
</feature>
<comment type="caution">
    <text evidence="4">The sequence shown here is derived from an EMBL/GenBank/DDBJ whole genome shotgun (WGS) entry which is preliminary data.</text>
</comment>
<proteinExistence type="predicted"/>
<accession>A0AA40CGT2</accession>